<dbReference type="Proteomes" id="UP000632339">
    <property type="component" value="Unassembled WGS sequence"/>
</dbReference>
<dbReference type="PANTHER" id="PTHR43976:SF16">
    <property type="entry name" value="SHORT-CHAIN DEHYDROGENASE_REDUCTASE FAMILY PROTEIN"/>
    <property type="match status" value="1"/>
</dbReference>
<sequence>MSKTIFITGASKGFGRIWTEAFLQRGDKVAASARNIETLQELAAQYPDTLLPIQLDVNDRAASFAAVQQAAAHFGSLDVVINNAGYGLFGTIEETSEKEARDQIETNVFGLLWVTQAAIPVMRAQGGGHILQVSSVLGVATLPVLGLYNASKWAVEGLSETLATEVKDFGIKITLVEPNGFSTDWGGASAVHSEPIALYDGVKAALYAGLTPDTIGDPAATSDAILKVVDEENPPLRIFLGKVGLPWLSQVYADRLATWEEWKEVADAAHGGAAVGEITA</sequence>
<evidence type="ECO:0000313" key="4">
    <source>
        <dbReference type="EMBL" id="GGM93723.1"/>
    </source>
</evidence>
<reference evidence="5" key="1">
    <citation type="journal article" date="2019" name="Int. J. Syst. Evol. Microbiol.">
        <title>The Global Catalogue of Microorganisms (GCM) 10K type strain sequencing project: providing services to taxonomists for standard genome sequencing and annotation.</title>
        <authorList>
            <consortium name="The Broad Institute Genomics Platform"/>
            <consortium name="The Broad Institute Genome Sequencing Center for Infectious Disease"/>
            <person name="Wu L."/>
            <person name="Ma J."/>
        </authorList>
    </citation>
    <scope>NUCLEOTIDE SEQUENCE [LARGE SCALE GENOMIC DNA]</scope>
    <source>
        <strain evidence="5">CGMCC 1.6375</strain>
    </source>
</reference>
<evidence type="ECO:0000256" key="3">
    <source>
        <dbReference type="RuleBase" id="RU000363"/>
    </source>
</evidence>
<dbReference type="PRINTS" id="PR00080">
    <property type="entry name" value="SDRFAMILY"/>
</dbReference>
<evidence type="ECO:0000313" key="5">
    <source>
        <dbReference type="Proteomes" id="UP000632339"/>
    </source>
</evidence>
<dbReference type="InterPro" id="IPR002347">
    <property type="entry name" value="SDR_fam"/>
</dbReference>
<keyword evidence="2" id="KW-0560">Oxidoreductase</keyword>
<name>A0ABQ2HYN5_9BACT</name>
<dbReference type="PROSITE" id="PS00061">
    <property type="entry name" value="ADH_SHORT"/>
    <property type="match status" value="1"/>
</dbReference>
<dbReference type="InterPro" id="IPR036291">
    <property type="entry name" value="NAD(P)-bd_dom_sf"/>
</dbReference>
<gene>
    <name evidence="4" type="ORF">GCM10010967_28580</name>
</gene>
<dbReference type="InterPro" id="IPR020904">
    <property type="entry name" value="Sc_DH/Rdtase_CS"/>
</dbReference>
<comment type="caution">
    <text evidence="4">The sequence shown here is derived from an EMBL/GenBank/DDBJ whole genome shotgun (WGS) entry which is preliminary data.</text>
</comment>
<dbReference type="Pfam" id="PF00106">
    <property type="entry name" value="adh_short"/>
    <property type="match status" value="1"/>
</dbReference>
<dbReference type="SUPFAM" id="SSF51735">
    <property type="entry name" value="NAD(P)-binding Rossmann-fold domains"/>
    <property type="match status" value="1"/>
</dbReference>
<dbReference type="CDD" id="cd05374">
    <property type="entry name" value="17beta-HSD-like_SDR_c"/>
    <property type="match status" value="1"/>
</dbReference>
<dbReference type="Gene3D" id="3.40.50.720">
    <property type="entry name" value="NAD(P)-binding Rossmann-like Domain"/>
    <property type="match status" value="1"/>
</dbReference>
<dbReference type="PRINTS" id="PR00081">
    <property type="entry name" value="GDHRDH"/>
</dbReference>
<dbReference type="NCBIfam" id="NF006114">
    <property type="entry name" value="PRK08263.1"/>
    <property type="match status" value="1"/>
</dbReference>
<evidence type="ECO:0000256" key="2">
    <source>
        <dbReference type="ARBA" id="ARBA00023002"/>
    </source>
</evidence>
<dbReference type="EMBL" id="BMLI01000001">
    <property type="protein sequence ID" value="GGM93723.1"/>
    <property type="molecule type" value="Genomic_DNA"/>
</dbReference>
<keyword evidence="5" id="KW-1185">Reference proteome</keyword>
<organism evidence="4 5">
    <name type="scientific">Dyadobacter beijingensis</name>
    <dbReference type="NCBI Taxonomy" id="365489"/>
    <lineage>
        <taxon>Bacteria</taxon>
        <taxon>Pseudomonadati</taxon>
        <taxon>Bacteroidota</taxon>
        <taxon>Cytophagia</taxon>
        <taxon>Cytophagales</taxon>
        <taxon>Spirosomataceae</taxon>
        <taxon>Dyadobacter</taxon>
    </lineage>
</organism>
<dbReference type="PANTHER" id="PTHR43976">
    <property type="entry name" value="SHORT CHAIN DEHYDROGENASE"/>
    <property type="match status" value="1"/>
</dbReference>
<accession>A0ABQ2HYN5</accession>
<protein>
    <submittedName>
        <fullName evidence="4">Short-chain dehydrogenase/reductase</fullName>
    </submittedName>
</protein>
<dbReference type="InterPro" id="IPR051911">
    <property type="entry name" value="SDR_oxidoreductase"/>
</dbReference>
<comment type="similarity">
    <text evidence="1 3">Belongs to the short-chain dehydrogenases/reductases (SDR) family.</text>
</comment>
<proteinExistence type="inferred from homology"/>
<evidence type="ECO:0000256" key="1">
    <source>
        <dbReference type="ARBA" id="ARBA00006484"/>
    </source>
</evidence>
<dbReference type="RefSeq" id="WP_019943186.1">
    <property type="nucleotide sequence ID" value="NZ_BMLI01000001.1"/>
</dbReference>